<gene>
    <name evidence="3" type="ORF">GR167_17075</name>
</gene>
<feature type="compositionally biased region" description="Gly residues" evidence="1">
    <location>
        <begin position="45"/>
        <end position="59"/>
    </location>
</feature>
<evidence type="ECO:0000313" key="3">
    <source>
        <dbReference type="EMBL" id="MYM57032.1"/>
    </source>
</evidence>
<feature type="compositionally biased region" description="Low complexity" evidence="1">
    <location>
        <begin position="60"/>
        <end position="71"/>
    </location>
</feature>
<feature type="signal peptide" evidence="2">
    <location>
        <begin position="1"/>
        <end position="28"/>
    </location>
</feature>
<protein>
    <submittedName>
        <fullName evidence="3">Uncharacterized protein</fullName>
    </submittedName>
</protein>
<proteinExistence type="predicted"/>
<name>A0A6L8LUM4_9RHOB</name>
<feature type="region of interest" description="Disordered" evidence="1">
    <location>
        <begin position="41"/>
        <end position="105"/>
    </location>
</feature>
<evidence type="ECO:0000256" key="1">
    <source>
        <dbReference type="SAM" id="MobiDB-lite"/>
    </source>
</evidence>
<keyword evidence="4" id="KW-1185">Reference proteome</keyword>
<dbReference type="AlphaFoldDB" id="A0A6L8LUM4"/>
<keyword evidence="2" id="KW-0732">Signal</keyword>
<feature type="chain" id="PRO_5026934709" evidence="2">
    <location>
        <begin position="29"/>
        <end position="253"/>
    </location>
</feature>
<evidence type="ECO:0000313" key="4">
    <source>
        <dbReference type="Proteomes" id="UP000479043"/>
    </source>
</evidence>
<dbReference type="Proteomes" id="UP000479043">
    <property type="component" value="Unassembled WGS sequence"/>
</dbReference>
<reference evidence="3 4" key="1">
    <citation type="submission" date="2020-01" db="EMBL/GenBank/DDBJ databases">
        <authorList>
            <person name="Chen S."/>
        </authorList>
    </citation>
    <scope>NUCLEOTIDE SEQUENCE [LARGE SCALE GENOMIC DNA]</scope>
    <source>
        <strain evidence="3 4">GS-10</strain>
    </source>
</reference>
<sequence>MIIADFTRKTAMLLGVSTLALTFAIAVAPEFSPNTGAAFAASDNAGGGSSGSDDGGNQGGNDSSGNNDSGSGPRGGAGEPDESDGEGPQAGQPTGDQGGSPNWAEGRIPEVELGRLNVARSPSHVLDQAYTEAVNNITQDMLDFYNMTLEEMVDALRNDFENQTYIDSPLANLALLRDALDGTSALTDLGVTTDVDTLMAVFLGVASDKGVTVTTDTAIAVSTILGEPLSEEDAEALAADAEAIRDAVEDGHG</sequence>
<comment type="caution">
    <text evidence="3">The sequence shown here is derived from an EMBL/GenBank/DDBJ whole genome shotgun (WGS) entry which is preliminary data.</text>
</comment>
<evidence type="ECO:0000256" key="2">
    <source>
        <dbReference type="SAM" id="SignalP"/>
    </source>
</evidence>
<dbReference type="EMBL" id="WWEN01000009">
    <property type="protein sequence ID" value="MYM57032.1"/>
    <property type="molecule type" value="Genomic_DNA"/>
</dbReference>
<dbReference type="RefSeq" id="WP_160974943.1">
    <property type="nucleotide sequence ID" value="NZ_WWEN01000009.1"/>
</dbReference>
<accession>A0A6L8LUM4</accession>
<organism evidence="3 4">
    <name type="scientific">Thalassovita mangrovi</name>
    <dbReference type="NCBI Taxonomy" id="2692236"/>
    <lineage>
        <taxon>Bacteria</taxon>
        <taxon>Pseudomonadati</taxon>
        <taxon>Pseudomonadota</taxon>
        <taxon>Alphaproteobacteria</taxon>
        <taxon>Rhodobacterales</taxon>
        <taxon>Roseobacteraceae</taxon>
        <taxon>Thalassovita</taxon>
    </lineage>
</organism>